<dbReference type="OMA" id="NVAGLWH"/>
<dbReference type="Proteomes" id="UP000016922">
    <property type="component" value="Unassembled WGS sequence"/>
</dbReference>
<evidence type="ECO:0000313" key="7">
    <source>
        <dbReference type="Proteomes" id="UP000016922"/>
    </source>
</evidence>
<dbReference type="PANTHER" id="PTHR11552">
    <property type="entry name" value="GLUCOSE-METHANOL-CHOLINE GMC OXIDOREDUCTASE"/>
    <property type="match status" value="1"/>
</dbReference>
<dbReference type="PROSITE" id="PS00623">
    <property type="entry name" value="GMC_OXRED_1"/>
    <property type="match status" value="1"/>
</dbReference>
<dbReference type="InterPro" id="IPR000172">
    <property type="entry name" value="GMC_OxRdtase_N"/>
</dbReference>
<evidence type="ECO:0000256" key="3">
    <source>
        <dbReference type="RuleBase" id="RU003968"/>
    </source>
</evidence>
<protein>
    <submittedName>
        <fullName evidence="6">FAD/NAD(P)-binding protein</fullName>
    </submittedName>
</protein>
<dbReference type="SUPFAM" id="SSF54373">
    <property type="entry name" value="FAD-linked reductases, C-terminal domain"/>
    <property type="match status" value="1"/>
</dbReference>
<feature type="domain" description="Glucose-methanol-choline oxidoreductase N-terminal" evidence="5">
    <location>
        <begin position="265"/>
        <end position="279"/>
    </location>
</feature>
<dbReference type="eggNOG" id="KOG1238">
    <property type="taxonomic scope" value="Eukaryota"/>
</dbReference>
<evidence type="ECO:0000259" key="4">
    <source>
        <dbReference type="PROSITE" id="PS00623"/>
    </source>
</evidence>
<evidence type="ECO:0000256" key="1">
    <source>
        <dbReference type="ARBA" id="ARBA00010790"/>
    </source>
</evidence>
<dbReference type="PIRSF" id="PIRSF000137">
    <property type="entry name" value="Alcohol_oxidase"/>
    <property type="match status" value="1"/>
</dbReference>
<feature type="binding site" evidence="2">
    <location>
        <position position="233"/>
    </location>
    <ligand>
        <name>FAD</name>
        <dbReference type="ChEBI" id="CHEBI:57692"/>
    </ligand>
</feature>
<dbReference type="Pfam" id="PF00732">
    <property type="entry name" value="GMC_oxred_N"/>
    <property type="match status" value="1"/>
</dbReference>
<proteinExistence type="inferred from homology"/>
<feature type="domain" description="Glucose-methanol-choline oxidoreductase N-terminal" evidence="4">
    <location>
        <begin position="85"/>
        <end position="108"/>
    </location>
</feature>
<dbReference type="KEGG" id="glz:GLAREA_08693"/>
<dbReference type="HOGENOM" id="CLU_002865_6_3_1"/>
<dbReference type="EMBL" id="KE145352">
    <property type="protein sequence ID" value="EPE36530.1"/>
    <property type="molecule type" value="Genomic_DNA"/>
</dbReference>
<dbReference type="PANTHER" id="PTHR11552:SF134">
    <property type="entry name" value="GLUCOSE-METHANOL-CHOLINE OXIDOREDUCTASE N-TERMINAL DOMAIN-CONTAINING PROTEIN"/>
    <property type="match status" value="1"/>
</dbReference>
<feature type="binding site" evidence="2">
    <location>
        <begin position="494"/>
        <end position="495"/>
    </location>
    <ligand>
        <name>FAD</name>
        <dbReference type="ChEBI" id="CHEBI:57692"/>
    </ligand>
</feature>
<reference evidence="6 7" key="1">
    <citation type="journal article" date="2013" name="BMC Genomics">
        <title>Genomics-driven discovery of the pneumocandin biosynthetic gene cluster in the fungus Glarea lozoyensis.</title>
        <authorList>
            <person name="Chen L."/>
            <person name="Yue Q."/>
            <person name="Zhang X."/>
            <person name="Xiang M."/>
            <person name="Wang C."/>
            <person name="Li S."/>
            <person name="Che Y."/>
            <person name="Ortiz-Lopez F.J."/>
            <person name="Bills G.F."/>
            <person name="Liu X."/>
            <person name="An Z."/>
        </authorList>
    </citation>
    <scope>NUCLEOTIDE SEQUENCE [LARGE SCALE GENOMIC DNA]</scope>
    <source>
        <strain evidence="7">ATCC 20868 / MF5171</strain>
    </source>
</reference>
<dbReference type="RefSeq" id="XP_008075845.1">
    <property type="nucleotide sequence ID" value="XM_008077654.1"/>
</dbReference>
<gene>
    <name evidence="6" type="ORF">GLAREA_08693</name>
</gene>
<dbReference type="Gene3D" id="3.30.560.10">
    <property type="entry name" value="Glucose Oxidase, domain 3"/>
    <property type="match status" value="1"/>
</dbReference>
<organism evidence="6 7">
    <name type="scientific">Glarea lozoyensis (strain ATCC 20868 / MF5171)</name>
    <dbReference type="NCBI Taxonomy" id="1116229"/>
    <lineage>
        <taxon>Eukaryota</taxon>
        <taxon>Fungi</taxon>
        <taxon>Dikarya</taxon>
        <taxon>Ascomycota</taxon>
        <taxon>Pezizomycotina</taxon>
        <taxon>Leotiomycetes</taxon>
        <taxon>Helotiales</taxon>
        <taxon>Helotiaceae</taxon>
        <taxon>Glarea</taxon>
    </lineage>
</organism>
<dbReference type="GeneID" id="19467741"/>
<evidence type="ECO:0000259" key="5">
    <source>
        <dbReference type="PROSITE" id="PS00624"/>
    </source>
</evidence>
<dbReference type="AlphaFoldDB" id="S3DFJ7"/>
<accession>S3DFJ7</accession>
<dbReference type="InterPro" id="IPR007867">
    <property type="entry name" value="GMC_OxRtase_C"/>
</dbReference>
<dbReference type="InterPro" id="IPR012132">
    <property type="entry name" value="GMC_OxRdtase"/>
</dbReference>
<keyword evidence="3" id="KW-0285">Flavoprotein</keyword>
<sequence>MNGSYDFIVVGAGASGCVLASRIANTSLRPSVLLLEAGGSNDNVAHLSAAQRFEVAFSENSPLNWNYKTAEQHQLAGQRIDYSRGRGLGGSTAINFCGWVVGPRDDWDEWANQVGNQSFSWKNAKRCLERIENLDANIPDPALKEYVYADVRDHSTSGLVNLSYGDAWLPDIEDIFVAAKESGLRMNQDVNSGDPIGFGMGSVCIHEGTRITSASAYLASSPLNLTTLPNSAVARVNFEGKRAIGVETMDGRQYRAVKEVILSGGALNTPQILMLSGVGPSKQLSKHNIPVVHDLPQVGQNLQDHCFSSVGIVMEKKGPTLEGQPLSQSPTPMGWLKLQSVTGSKEYEALPDEKKRFLQSSTVPSFELATVGFPLIYPFDDLQLTLQKHTPAAFLSYEEAPEERFLGSMCLIMNPQSRGTVTLESADPLAAPLIDPKFLTHPYDQRVMIEGIREVMRILSAPVYASRTIEKVGPRDESDEAILDHIRKHMGSSWHMSCTARMGLNPETACVDSNFRVFGLESLRIVDLSQSYPIHGIYCWRDGSREIGDRIRPGFAEEDACEVMISDDP</sequence>
<dbReference type="Pfam" id="PF05199">
    <property type="entry name" value="GMC_oxred_C"/>
    <property type="match status" value="1"/>
</dbReference>
<dbReference type="InterPro" id="IPR036188">
    <property type="entry name" value="FAD/NAD-bd_sf"/>
</dbReference>
<evidence type="ECO:0000256" key="2">
    <source>
        <dbReference type="PIRSR" id="PIRSR000137-2"/>
    </source>
</evidence>
<dbReference type="SUPFAM" id="SSF51905">
    <property type="entry name" value="FAD/NAD(P)-binding domain"/>
    <property type="match status" value="1"/>
</dbReference>
<comment type="similarity">
    <text evidence="1 3">Belongs to the GMC oxidoreductase family.</text>
</comment>
<keyword evidence="2 3" id="KW-0274">FAD</keyword>
<evidence type="ECO:0000313" key="6">
    <source>
        <dbReference type="EMBL" id="EPE36530.1"/>
    </source>
</evidence>
<dbReference type="PROSITE" id="PS00624">
    <property type="entry name" value="GMC_OXRED_2"/>
    <property type="match status" value="1"/>
</dbReference>
<dbReference type="GO" id="GO:0050660">
    <property type="term" value="F:flavin adenine dinucleotide binding"/>
    <property type="evidence" value="ECO:0007669"/>
    <property type="project" value="InterPro"/>
</dbReference>
<name>S3DFJ7_GLAL2</name>
<dbReference type="OrthoDB" id="269227at2759"/>
<keyword evidence="7" id="KW-1185">Reference proteome</keyword>
<dbReference type="GO" id="GO:0016614">
    <property type="term" value="F:oxidoreductase activity, acting on CH-OH group of donors"/>
    <property type="evidence" value="ECO:0007669"/>
    <property type="project" value="InterPro"/>
</dbReference>
<comment type="cofactor">
    <cofactor evidence="2">
        <name>FAD</name>
        <dbReference type="ChEBI" id="CHEBI:57692"/>
    </cofactor>
</comment>
<dbReference type="Gene3D" id="3.50.50.60">
    <property type="entry name" value="FAD/NAD(P)-binding domain"/>
    <property type="match status" value="1"/>
</dbReference>